<dbReference type="OrthoDB" id="2544694at2759"/>
<keyword evidence="1" id="KW-1185">Reference proteome</keyword>
<protein>
    <submittedName>
        <fullName evidence="2">Solute carrier family 22 member 24-like</fullName>
    </submittedName>
</protein>
<dbReference type="Proteomes" id="UP000265300">
    <property type="component" value="Unplaced"/>
</dbReference>
<sequence length="218" mass="24898">MAFEELLDEFGGLGKFQILQLFFFWQLLHLNGTFPNMSDPDTEPCVDGWVYDRSSFFSTVVTEVKAPFTSSECMVWVFKVVCHLLLENFTAAIPGHRCWVHILDNGTVSDNDTGTLSQDTLLRISIPLDSSLKPEKCHHFLLPQWQLLHLNGTFPNMSDPDTEPCVDGWVYDRSSFFSTVVTEWDLVCDHQSQKPVVQSRFMAGMLVWGLIYGHLSDR</sequence>
<dbReference type="KEGG" id="lve:103071859"/>
<organism evidence="1 2">
    <name type="scientific">Lipotes vexillifer</name>
    <name type="common">Yangtze river dolphin</name>
    <dbReference type="NCBI Taxonomy" id="118797"/>
    <lineage>
        <taxon>Eukaryota</taxon>
        <taxon>Metazoa</taxon>
        <taxon>Chordata</taxon>
        <taxon>Craniata</taxon>
        <taxon>Vertebrata</taxon>
        <taxon>Euteleostomi</taxon>
        <taxon>Mammalia</taxon>
        <taxon>Eutheria</taxon>
        <taxon>Laurasiatheria</taxon>
        <taxon>Artiodactyla</taxon>
        <taxon>Whippomorpha</taxon>
        <taxon>Cetacea</taxon>
        <taxon>Odontoceti</taxon>
        <taxon>Lipotidae</taxon>
        <taxon>Lipotes</taxon>
    </lineage>
</organism>
<evidence type="ECO:0000313" key="1">
    <source>
        <dbReference type="Proteomes" id="UP000265300"/>
    </source>
</evidence>
<dbReference type="AlphaFoldDB" id="A0A340XLK6"/>
<dbReference type="InParanoid" id="A0A340XLK6"/>
<name>A0A340XLK6_LIPVE</name>
<dbReference type="GeneID" id="103071859"/>
<dbReference type="STRING" id="118797.A0A340XLK6"/>
<proteinExistence type="predicted"/>
<gene>
    <name evidence="2" type="primary">LOC103071859</name>
</gene>
<dbReference type="RefSeq" id="XP_007462271.1">
    <property type="nucleotide sequence ID" value="XM_007462209.1"/>
</dbReference>
<accession>A0A340XLK6</accession>
<evidence type="ECO:0000313" key="2">
    <source>
        <dbReference type="RefSeq" id="XP_007462271.1"/>
    </source>
</evidence>
<reference evidence="2" key="1">
    <citation type="submission" date="2025-08" db="UniProtKB">
        <authorList>
            <consortium name="RefSeq"/>
        </authorList>
    </citation>
    <scope>IDENTIFICATION</scope>
</reference>